<evidence type="ECO:0000313" key="6">
    <source>
        <dbReference type="Proteomes" id="UP001285908"/>
    </source>
</evidence>
<dbReference type="GeneID" id="87877993"/>
<organism evidence="5 6">
    <name type="scientific">Neurospora hispaniola</name>
    <dbReference type="NCBI Taxonomy" id="588809"/>
    <lineage>
        <taxon>Eukaryota</taxon>
        <taxon>Fungi</taxon>
        <taxon>Dikarya</taxon>
        <taxon>Ascomycota</taxon>
        <taxon>Pezizomycotina</taxon>
        <taxon>Sordariomycetes</taxon>
        <taxon>Sordariomycetidae</taxon>
        <taxon>Sordariales</taxon>
        <taxon>Sordariaceae</taxon>
        <taxon>Neurospora</taxon>
    </lineage>
</organism>
<feature type="domain" description="Alcohol dehydrogenase-like N-terminal" evidence="4">
    <location>
        <begin position="90"/>
        <end position="150"/>
    </location>
</feature>
<evidence type="ECO:0000256" key="3">
    <source>
        <dbReference type="SAM" id="MobiDB-lite"/>
    </source>
</evidence>
<protein>
    <submittedName>
        <fullName evidence="5">Chaperonin 10-like protein</fullName>
    </submittedName>
</protein>
<keyword evidence="6" id="KW-1185">Reference proteome</keyword>
<evidence type="ECO:0000256" key="1">
    <source>
        <dbReference type="ARBA" id="ARBA00008072"/>
    </source>
</evidence>
<dbReference type="Pfam" id="PF08240">
    <property type="entry name" value="ADH_N"/>
    <property type="match status" value="1"/>
</dbReference>
<dbReference type="AlphaFoldDB" id="A0AAJ0I1H3"/>
<dbReference type="InterPro" id="IPR047122">
    <property type="entry name" value="Trans-enoyl_RdTase-like"/>
</dbReference>
<evidence type="ECO:0000259" key="4">
    <source>
        <dbReference type="Pfam" id="PF08240"/>
    </source>
</evidence>
<dbReference type="InterPro" id="IPR036291">
    <property type="entry name" value="NAD(P)-bd_dom_sf"/>
</dbReference>
<name>A0AAJ0I1H3_9PEZI</name>
<dbReference type="Gene3D" id="3.40.50.720">
    <property type="entry name" value="NAD(P)-binding Rossmann-like Domain"/>
    <property type="match status" value="1"/>
</dbReference>
<dbReference type="CDD" id="cd08249">
    <property type="entry name" value="enoyl_reductase_like"/>
    <property type="match status" value="1"/>
</dbReference>
<dbReference type="SUPFAM" id="SSF51735">
    <property type="entry name" value="NAD(P)-binding Rossmann-fold domains"/>
    <property type="match status" value="1"/>
</dbReference>
<comment type="similarity">
    <text evidence="1">Belongs to the zinc-containing alcohol dehydrogenase family.</text>
</comment>
<proteinExistence type="inferred from homology"/>
<keyword evidence="2" id="KW-0560">Oxidoreductase</keyword>
<comment type="caution">
    <text evidence="5">The sequence shown here is derived from an EMBL/GenBank/DDBJ whole genome shotgun (WGS) entry which is preliminary data.</text>
</comment>
<dbReference type="InterPro" id="IPR011032">
    <property type="entry name" value="GroES-like_sf"/>
</dbReference>
<dbReference type="InterPro" id="IPR013154">
    <property type="entry name" value="ADH-like_N"/>
</dbReference>
<accession>A0AAJ0I1H3</accession>
<evidence type="ECO:0000313" key="5">
    <source>
        <dbReference type="EMBL" id="KAK3486946.1"/>
    </source>
</evidence>
<dbReference type="Proteomes" id="UP001285908">
    <property type="component" value="Unassembled WGS sequence"/>
</dbReference>
<dbReference type="SUPFAM" id="SSF50129">
    <property type="entry name" value="GroES-like"/>
    <property type="match status" value="1"/>
</dbReference>
<sequence>MSFIKRLSLKKLRKNSSSPTKNSQLPQVHYVEQQEQLREDDILIGSGNHSTSSTDMEPLPAPEKQTVLLLHAAKQPYQLTEDYPVPRVEGEHDVLVRTQTIGLNPIDWKAPDFNFAIPELPYISGRELAGEVVQTSRKESRLKPRDRVLAISTDYRDLRKAAYQQYVISFDYNTVRIPPSLSLEEGSTLGVAFVAAALSLGVCMGVDFSFILSGPDLFSLLRSSVPPGSLAEDIRSECLDGIRSHERAKAGDWVAVWGGSSTSANLTIQLAKLAGLKVVTIVDKAKHGLRLSNHEVLKADLLVDSHDPERAVQIIRQNLKGKLRFGVDTRGRESATSLLHALSPDNIDSPPLPAGEQPPSPPGTPKEETLLGAHLIGLTGLPKQQAPEGTMFHTVPIKLFHEVPEVGGALCQWLERLLAEGLVKAPEIIDVEQGLGSINRGLDRMRKGEISGGKLVVKVAE</sequence>
<dbReference type="RefSeq" id="XP_062689503.1">
    <property type="nucleotide sequence ID" value="XM_062840371.1"/>
</dbReference>
<evidence type="ECO:0000256" key="2">
    <source>
        <dbReference type="ARBA" id="ARBA00023002"/>
    </source>
</evidence>
<dbReference type="EMBL" id="JAULSX010000008">
    <property type="protein sequence ID" value="KAK3486946.1"/>
    <property type="molecule type" value="Genomic_DNA"/>
</dbReference>
<gene>
    <name evidence="5" type="ORF">B0T23DRAFT_432309</name>
</gene>
<reference evidence="5 6" key="1">
    <citation type="journal article" date="2023" name="Mol. Phylogenet. Evol.">
        <title>Genome-scale phylogeny and comparative genomics of the fungal order Sordariales.</title>
        <authorList>
            <person name="Hensen N."/>
            <person name="Bonometti L."/>
            <person name="Westerberg I."/>
            <person name="Brannstrom I.O."/>
            <person name="Guillou S."/>
            <person name="Cros-Aarteil S."/>
            <person name="Calhoun S."/>
            <person name="Haridas S."/>
            <person name="Kuo A."/>
            <person name="Mondo S."/>
            <person name="Pangilinan J."/>
            <person name="Riley R."/>
            <person name="LaButti K."/>
            <person name="Andreopoulos B."/>
            <person name="Lipzen A."/>
            <person name="Chen C."/>
            <person name="Yan M."/>
            <person name="Daum C."/>
            <person name="Ng V."/>
            <person name="Clum A."/>
            <person name="Steindorff A."/>
            <person name="Ohm R.A."/>
            <person name="Martin F."/>
            <person name="Silar P."/>
            <person name="Natvig D.O."/>
            <person name="Lalanne C."/>
            <person name="Gautier V."/>
            <person name="Ament-Velasquez S.L."/>
            <person name="Kruys A."/>
            <person name="Hutchinson M.I."/>
            <person name="Powell A.J."/>
            <person name="Barry K."/>
            <person name="Miller A.N."/>
            <person name="Grigoriev I.V."/>
            <person name="Debuchy R."/>
            <person name="Gladieux P."/>
            <person name="Hiltunen Thoren M."/>
            <person name="Johannesson H."/>
        </authorList>
    </citation>
    <scope>NUCLEOTIDE SEQUENCE [LARGE SCALE GENOMIC DNA]</scope>
    <source>
        <strain evidence="5 6">FGSC 10403</strain>
    </source>
</reference>
<feature type="compositionally biased region" description="Pro residues" evidence="3">
    <location>
        <begin position="350"/>
        <end position="364"/>
    </location>
</feature>
<dbReference type="GO" id="GO:0016651">
    <property type="term" value="F:oxidoreductase activity, acting on NAD(P)H"/>
    <property type="evidence" value="ECO:0007669"/>
    <property type="project" value="InterPro"/>
</dbReference>
<dbReference type="Gene3D" id="3.90.180.10">
    <property type="entry name" value="Medium-chain alcohol dehydrogenases, catalytic domain"/>
    <property type="match status" value="1"/>
</dbReference>
<dbReference type="PANTHER" id="PTHR43482:SF2">
    <property type="entry name" value="ZINC-BINDING DEHYDROGENASE FAMILY, PUTATIVE (AFU_ORTHOLOGUE AFUA_3G15030)-RELATED"/>
    <property type="match status" value="1"/>
</dbReference>
<dbReference type="PANTHER" id="PTHR43482">
    <property type="entry name" value="PROTEIN AST1-RELATED"/>
    <property type="match status" value="1"/>
</dbReference>
<dbReference type="InterPro" id="IPR052585">
    <property type="entry name" value="Lipid_raft_assoc_Zn_ADH"/>
</dbReference>
<feature type="region of interest" description="Disordered" evidence="3">
    <location>
        <begin position="342"/>
        <end position="368"/>
    </location>
</feature>